<dbReference type="CDD" id="cd07820">
    <property type="entry name" value="SRPBCC_3"/>
    <property type="match status" value="1"/>
</dbReference>
<dbReference type="Pfam" id="PF10604">
    <property type="entry name" value="Polyketide_cyc2"/>
    <property type="match status" value="1"/>
</dbReference>
<reference evidence="1 2" key="1">
    <citation type="submission" date="2022-06" db="EMBL/GenBank/DDBJ databases">
        <title>Halogeometricum sp. a new haloarchaeum isolate from saline soil.</title>
        <authorList>
            <person name="Strakova D."/>
            <person name="Galisteo C."/>
            <person name="Sanchez-Porro C."/>
            <person name="Ventosa A."/>
        </authorList>
    </citation>
    <scope>NUCLEOTIDE SEQUENCE [LARGE SCALE GENOMIC DNA]</scope>
    <source>
        <strain evidence="2">S3BR25-2</strain>
    </source>
</reference>
<dbReference type="RefSeq" id="WP_310926421.1">
    <property type="nucleotide sequence ID" value="NZ_JAMQOQ010000001.1"/>
</dbReference>
<dbReference type="InterPro" id="IPR019587">
    <property type="entry name" value="Polyketide_cyclase/dehydratase"/>
</dbReference>
<sequence length="170" mass="19213">MATYTRRTRVAAPLSEVWEFHSKISGLEALTPEWMNLDVVAVRGPDGEPDPEELLTGSKVRMSMRPLGIGPAQRWTSHIVEREYGGGTAMFRDEMVGGPFRKWVHTHQFYADGDETLVEDRLEYELPGGPVGRAASPAAVVGFEPMFRYRHRKTKELLESGIRARGRRDE</sequence>
<dbReference type="InterPro" id="IPR023393">
    <property type="entry name" value="START-like_dom_sf"/>
</dbReference>
<dbReference type="Gene3D" id="3.30.530.20">
    <property type="match status" value="1"/>
</dbReference>
<evidence type="ECO:0000313" key="2">
    <source>
        <dbReference type="Proteomes" id="UP001254813"/>
    </source>
</evidence>
<dbReference type="Proteomes" id="UP001254813">
    <property type="component" value="Unassembled WGS sequence"/>
</dbReference>
<keyword evidence="2" id="KW-1185">Reference proteome</keyword>
<accession>A0ABU2FWH4</accession>
<gene>
    <name evidence="1" type="ORF">NDI79_00100</name>
</gene>
<organism evidence="1 2">
    <name type="scientific">Halogeometricum luteum</name>
    <dbReference type="NCBI Taxonomy" id="2950537"/>
    <lineage>
        <taxon>Archaea</taxon>
        <taxon>Methanobacteriati</taxon>
        <taxon>Methanobacteriota</taxon>
        <taxon>Stenosarchaea group</taxon>
        <taxon>Halobacteria</taxon>
        <taxon>Halobacteriales</taxon>
        <taxon>Haloferacaceae</taxon>
        <taxon>Halogeometricum</taxon>
    </lineage>
</organism>
<evidence type="ECO:0000313" key="1">
    <source>
        <dbReference type="EMBL" id="MDS0292566.1"/>
    </source>
</evidence>
<proteinExistence type="predicted"/>
<protein>
    <submittedName>
        <fullName evidence="1">SRPBCC family protein</fullName>
    </submittedName>
</protein>
<dbReference type="SUPFAM" id="SSF55961">
    <property type="entry name" value="Bet v1-like"/>
    <property type="match status" value="1"/>
</dbReference>
<comment type="caution">
    <text evidence="1">The sequence shown here is derived from an EMBL/GenBank/DDBJ whole genome shotgun (WGS) entry which is preliminary data.</text>
</comment>
<name>A0ABU2FWH4_9EURY</name>
<dbReference type="EMBL" id="JAMQOQ010000001">
    <property type="protein sequence ID" value="MDS0292566.1"/>
    <property type="molecule type" value="Genomic_DNA"/>
</dbReference>